<evidence type="ECO:0000256" key="4">
    <source>
        <dbReference type="ARBA" id="ARBA00023155"/>
    </source>
</evidence>
<sequence length="210" mass="22913">MREEVALKINLPESRVQVWFKNRRAKCRQQQQQQQNGGTNAAKIRPKKSKSPQPPGSANGSSPQSISRDSPYKPPSLPNLTAITSTPSVTSTSLSTTVASNNSSYAYSNVPYSSIWSPAAIAPVSESCMQRASVAYHHHQMASTVPPTSAACYSSQSYGPPAPYHYTNMDYLPPPPPMSHHEWNSTPHPQNVSAGYSQKVTENALTWNIS</sequence>
<comment type="caution">
    <text evidence="10">The sequence shown here is derived from an EMBL/GenBank/DDBJ whole genome shotgun (WGS) entry which is preliminary data.</text>
</comment>
<gene>
    <name evidence="10" type="ORF">B4U80_03295</name>
</gene>
<dbReference type="CDD" id="cd00086">
    <property type="entry name" value="homeodomain"/>
    <property type="match status" value="1"/>
</dbReference>
<feature type="region of interest" description="Disordered" evidence="8">
    <location>
        <begin position="24"/>
        <end position="95"/>
    </location>
</feature>
<proteinExistence type="predicted"/>
<protein>
    <submittedName>
        <fullName evidence="10">Homeobox protein OTX1-like protein</fullName>
    </submittedName>
</protein>
<keyword evidence="11" id="KW-1185">Reference proteome</keyword>
<dbReference type="VEuPathDB" id="VectorBase:LDEU005681"/>
<comment type="subcellular location">
    <subcellularLocation>
        <location evidence="1 6 7">Nucleus</location>
    </subcellularLocation>
</comment>
<dbReference type="Pfam" id="PF00046">
    <property type="entry name" value="Homeodomain"/>
    <property type="match status" value="1"/>
</dbReference>
<accession>A0A443SFQ6</accession>
<dbReference type="AlphaFoldDB" id="A0A443SFQ6"/>
<evidence type="ECO:0000313" key="11">
    <source>
        <dbReference type="Proteomes" id="UP000288716"/>
    </source>
</evidence>
<dbReference type="EMBL" id="NCKV01002824">
    <property type="protein sequence ID" value="RWS26359.1"/>
    <property type="molecule type" value="Genomic_DNA"/>
</dbReference>
<dbReference type="PROSITE" id="PS00027">
    <property type="entry name" value="HOMEOBOX_1"/>
    <property type="match status" value="1"/>
</dbReference>
<dbReference type="Proteomes" id="UP000288716">
    <property type="component" value="Unassembled WGS sequence"/>
</dbReference>
<feature type="DNA-binding region" description="Homeobox" evidence="6">
    <location>
        <begin position="3"/>
        <end position="31"/>
    </location>
</feature>
<dbReference type="SUPFAM" id="SSF46689">
    <property type="entry name" value="Homeodomain-like"/>
    <property type="match status" value="1"/>
</dbReference>
<dbReference type="OrthoDB" id="6159439at2759"/>
<evidence type="ECO:0000256" key="3">
    <source>
        <dbReference type="ARBA" id="ARBA00023125"/>
    </source>
</evidence>
<evidence type="ECO:0000256" key="6">
    <source>
        <dbReference type="PROSITE-ProRule" id="PRU00108"/>
    </source>
</evidence>
<dbReference type="PANTHER" id="PTHR45793">
    <property type="entry name" value="HOMEOBOX PROTEIN"/>
    <property type="match status" value="1"/>
</dbReference>
<keyword evidence="2" id="KW-0217">Developmental protein</keyword>
<evidence type="ECO:0000259" key="9">
    <source>
        <dbReference type="PROSITE" id="PS50071"/>
    </source>
</evidence>
<dbReference type="PANTHER" id="PTHR45793:SF5">
    <property type="entry name" value="HOMEOTIC PROTEIN OCELLILESS"/>
    <property type="match status" value="1"/>
</dbReference>
<name>A0A443SFQ6_9ACAR</name>
<dbReference type="GO" id="GO:0000978">
    <property type="term" value="F:RNA polymerase II cis-regulatory region sequence-specific DNA binding"/>
    <property type="evidence" value="ECO:0007669"/>
    <property type="project" value="TreeGrafter"/>
</dbReference>
<dbReference type="InterPro" id="IPR009057">
    <property type="entry name" value="Homeodomain-like_sf"/>
</dbReference>
<feature type="compositionally biased region" description="Polar residues" evidence="8">
    <location>
        <begin position="58"/>
        <end position="68"/>
    </location>
</feature>
<keyword evidence="3 6" id="KW-0238">DNA-binding</keyword>
<evidence type="ECO:0000256" key="1">
    <source>
        <dbReference type="ARBA" id="ARBA00004123"/>
    </source>
</evidence>
<organism evidence="10 11">
    <name type="scientific">Leptotrombidium deliense</name>
    <dbReference type="NCBI Taxonomy" id="299467"/>
    <lineage>
        <taxon>Eukaryota</taxon>
        <taxon>Metazoa</taxon>
        <taxon>Ecdysozoa</taxon>
        <taxon>Arthropoda</taxon>
        <taxon>Chelicerata</taxon>
        <taxon>Arachnida</taxon>
        <taxon>Acari</taxon>
        <taxon>Acariformes</taxon>
        <taxon>Trombidiformes</taxon>
        <taxon>Prostigmata</taxon>
        <taxon>Anystina</taxon>
        <taxon>Parasitengona</taxon>
        <taxon>Trombiculoidea</taxon>
        <taxon>Trombiculidae</taxon>
        <taxon>Leptotrombidium</taxon>
    </lineage>
</organism>
<dbReference type="Gene3D" id="1.10.10.60">
    <property type="entry name" value="Homeodomain-like"/>
    <property type="match status" value="1"/>
</dbReference>
<evidence type="ECO:0000256" key="8">
    <source>
        <dbReference type="SAM" id="MobiDB-lite"/>
    </source>
</evidence>
<keyword evidence="5 6" id="KW-0539">Nucleus</keyword>
<evidence type="ECO:0000256" key="5">
    <source>
        <dbReference type="ARBA" id="ARBA00023242"/>
    </source>
</evidence>
<evidence type="ECO:0000313" key="10">
    <source>
        <dbReference type="EMBL" id="RWS26359.1"/>
    </source>
</evidence>
<keyword evidence="4 6" id="KW-0371">Homeobox</keyword>
<dbReference type="InterPro" id="IPR001356">
    <property type="entry name" value="HD"/>
</dbReference>
<dbReference type="GO" id="GO:0000981">
    <property type="term" value="F:DNA-binding transcription factor activity, RNA polymerase II-specific"/>
    <property type="evidence" value="ECO:0007669"/>
    <property type="project" value="InterPro"/>
</dbReference>
<dbReference type="GO" id="GO:0005634">
    <property type="term" value="C:nucleus"/>
    <property type="evidence" value="ECO:0007669"/>
    <property type="project" value="UniProtKB-SubCell"/>
</dbReference>
<reference evidence="10 11" key="1">
    <citation type="journal article" date="2018" name="Gigascience">
        <title>Genomes of trombidid mites reveal novel predicted allergens and laterally-transferred genes associated with secondary metabolism.</title>
        <authorList>
            <person name="Dong X."/>
            <person name="Chaisiri K."/>
            <person name="Xia D."/>
            <person name="Armstrong S.D."/>
            <person name="Fang Y."/>
            <person name="Donnelly M.J."/>
            <person name="Kadowaki T."/>
            <person name="McGarry J.W."/>
            <person name="Darby A.C."/>
            <person name="Makepeace B.L."/>
        </authorList>
    </citation>
    <scope>NUCLEOTIDE SEQUENCE [LARGE SCALE GENOMIC DNA]</scope>
    <source>
        <strain evidence="10">UoL-UT</strain>
    </source>
</reference>
<feature type="domain" description="Homeobox" evidence="9">
    <location>
        <begin position="1"/>
        <end position="30"/>
    </location>
</feature>
<feature type="compositionally biased region" description="Low complexity" evidence="8">
    <location>
        <begin position="81"/>
        <end position="95"/>
    </location>
</feature>
<dbReference type="PROSITE" id="PS50071">
    <property type="entry name" value="HOMEOBOX_2"/>
    <property type="match status" value="1"/>
</dbReference>
<evidence type="ECO:0000256" key="7">
    <source>
        <dbReference type="RuleBase" id="RU000682"/>
    </source>
</evidence>
<dbReference type="STRING" id="299467.A0A443SFQ6"/>
<evidence type="ECO:0000256" key="2">
    <source>
        <dbReference type="ARBA" id="ARBA00022473"/>
    </source>
</evidence>
<dbReference type="InterPro" id="IPR017970">
    <property type="entry name" value="Homeobox_CS"/>
</dbReference>